<dbReference type="InterPro" id="IPR029044">
    <property type="entry name" value="Nucleotide-diphossugar_trans"/>
</dbReference>
<evidence type="ECO:0000313" key="5">
    <source>
        <dbReference type="EMBL" id="SCQ23223.1"/>
    </source>
</evidence>
<dbReference type="InterPro" id="IPR050088">
    <property type="entry name" value="IspD/TarI_cytidylyltransf_bact"/>
</dbReference>
<comment type="pathway">
    <text evidence="3">Isoprenoid biosynthesis; isopentenyl diphosphate biosynthesis via DXP pathway; isopentenyl diphosphate from 1-deoxy-D-xylulose 5-phosphate: step 2/6.</text>
</comment>
<reference evidence="4 7" key="2">
    <citation type="submission" date="2017-09" db="EMBL/GenBank/DDBJ databases">
        <title>Phase variable restriction modification systems are present in the genome sequences of periodontal pathogens Prevotella intermedia, Tannerella forsythia and Porphyromonas gingivalis.</title>
        <authorList>
            <person name="Haigh R.D."/>
            <person name="Crawford L."/>
            <person name="Ralph J."/>
            <person name="Wanford J."/>
            <person name="Vartoukian S.R."/>
            <person name="Hijazib K."/>
            <person name="Wade W."/>
            <person name="Oggioni M.R."/>
        </authorList>
    </citation>
    <scope>NUCLEOTIDE SEQUENCE [LARGE SCALE GENOMIC DNA]</scope>
    <source>
        <strain evidence="4 7">WW11663</strain>
    </source>
</reference>
<dbReference type="FunFam" id="3.90.550.10:FF:000003">
    <property type="entry name" value="2-C-methyl-D-erythritol 4-phosphate cytidylyltransferase"/>
    <property type="match status" value="1"/>
</dbReference>
<comment type="similarity">
    <text evidence="3">Belongs to the IspD/TarI cytidylyltransferase family. IspD subfamily.</text>
</comment>
<dbReference type="RefSeq" id="WP_046825145.1">
    <property type="nucleotide sequence ID" value="NZ_CALHNL010000078.1"/>
</dbReference>
<protein>
    <recommendedName>
        <fullName evidence="3">2-C-methyl-D-erythritol 4-phosphate cytidylyltransferase</fullName>
        <ecNumber evidence="3">2.7.7.60</ecNumber>
    </recommendedName>
    <alternativeName>
        <fullName evidence="3">4-diphosphocytidyl-2C-methyl-D-erythritol synthase</fullName>
    </alternativeName>
    <alternativeName>
        <fullName evidence="3">MEP cytidylyltransferase</fullName>
        <shortName evidence="3">MCT</shortName>
    </alternativeName>
</protein>
<comment type="function">
    <text evidence="3">Catalyzes the formation of 4-diphosphocytidyl-2-C-methyl-D-erythritol from CTP and 2-C-methyl-D-erythritol 4-phosphate (MEP).</text>
</comment>
<dbReference type="NCBIfam" id="TIGR00453">
    <property type="entry name" value="ispD"/>
    <property type="match status" value="1"/>
</dbReference>
<evidence type="ECO:0000256" key="1">
    <source>
        <dbReference type="ARBA" id="ARBA00022679"/>
    </source>
</evidence>
<dbReference type="EC" id="2.7.7.60" evidence="3"/>
<dbReference type="EMBL" id="FMMM01000067">
    <property type="protein sequence ID" value="SCQ23223.1"/>
    <property type="molecule type" value="Genomic_DNA"/>
</dbReference>
<dbReference type="GO" id="GO:0050518">
    <property type="term" value="F:2-C-methyl-D-erythritol 4-phosphate cytidylyltransferase activity"/>
    <property type="evidence" value="ECO:0007669"/>
    <property type="project" value="UniProtKB-UniRule"/>
</dbReference>
<feature type="site" description="Transition state stabilizer" evidence="3">
    <location>
        <position position="15"/>
    </location>
</feature>
<sequence length="221" mass="25214">MRRTVILVAGGKGLRMGGELPKQFIPLHGRPVLMHTMEVFFRWDAKAEQILVLPEEHQAYWQMLCRELNCTIPHRVVHGGETRFHSVRNGLQSTDGDRLIAVHDGVRPFVSQAVINACFTVAEQFGAAVPVLPMIDSVREVDGTKNRPFDRERLRIVQTPQVFRADWLRHAYEQPYQPQFTDDASLVETAGYPIYLVDGNRRNIKITTPVDLQWAQIFAKG</sequence>
<dbReference type="SUPFAM" id="SSF53448">
    <property type="entry name" value="Nucleotide-diphospho-sugar transferases"/>
    <property type="match status" value="1"/>
</dbReference>
<evidence type="ECO:0000256" key="2">
    <source>
        <dbReference type="ARBA" id="ARBA00022695"/>
    </source>
</evidence>
<comment type="catalytic activity">
    <reaction evidence="3">
        <text>2-C-methyl-D-erythritol 4-phosphate + CTP + H(+) = 4-CDP-2-C-methyl-D-erythritol + diphosphate</text>
        <dbReference type="Rhea" id="RHEA:13429"/>
        <dbReference type="ChEBI" id="CHEBI:15378"/>
        <dbReference type="ChEBI" id="CHEBI:33019"/>
        <dbReference type="ChEBI" id="CHEBI:37563"/>
        <dbReference type="ChEBI" id="CHEBI:57823"/>
        <dbReference type="ChEBI" id="CHEBI:58262"/>
        <dbReference type="EC" id="2.7.7.60"/>
    </reaction>
</comment>
<name>A0A1D3UT23_TANFO</name>
<dbReference type="EMBL" id="NSLJ01000008">
    <property type="protein sequence ID" value="PDP44271.1"/>
    <property type="molecule type" value="Genomic_DNA"/>
</dbReference>
<keyword evidence="3" id="KW-0414">Isoprene biosynthesis</keyword>
<keyword evidence="2 3" id="KW-0548">Nucleotidyltransferase</keyword>
<dbReference type="UniPathway" id="UPA00056">
    <property type="reaction ID" value="UER00093"/>
</dbReference>
<dbReference type="InterPro" id="IPR001228">
    <property type="entry name" value="IspD"/>
</dbReference>
<dbReference type="CDD" id="cd02516">
    <property type="entry name" value="CDP-ME_synthetase"/>
    <property type="match status" value="1"/>
</dbReference>
<feature type="site" description="Positions MEP for the nucleophilic attack" evidence="3">
    <location>
        <position position="151"/>
    </location>
</feature>
<dbReference type="Proteomes" id="UP000219259">
    <property type="component" value="Unassembled WGS sequence"/>
</dbReference>
<dbReference type="PANTHER" id="PTHR32125:SF4">
    <property type="entry name" value="2-C-METHYL-D-ERYTHRITOL 4-PHOSPHATE CYTIDYLYLTRANSFERASE, CHLOROPLASTIC"/>
    <property type="match status" value="1"/>
</dbReference>
<gene>
    <name evidence="5" type="primary">ispD2</name>
    <name evidence="3" type="synonym">ispD</name>
    <name evidence="4" type="ORF">CLI86_04290</name>
    <name evidence="5" type="ORF">TFUB20_01991</name>
</gene>
<proteinExistence type="inferred from homology"/>
<dbReference type="Gene3D" id="3.90.550.10">
    <property type="entry name" value="Spore Coat Polysaccharide Biosynthesis Protein SpsA, Chain A"/>
    <property type="match status" value="1"/>
</dbReference>
<dbReference type="InterPro" id="IPR034683">
    <property type="entry name" value="IspD/TarI"/>
</dbReference>
<dbReference type="Proteomes" id="UP000182057">
    <property type="component" value="Unassembled WGS sequence"/>
</dbReference>
<dbReference type="GO" id="GO:0019288">
    <property type="term" value="P:isopentenyl diphosphate biosynthetic process, methylerythritol 4-phosphate pathway"/>
    <property type="evidence" value="ECO:0007669"/>
    <property type="project" value="UniProtKB-UniRule"/>
</dbReference>
<evidence type="ECO:0000313" key="4">
    <source>
        <dbReference type="EMBL" id="PDP44271.1"/>
    </source>
</evidence>
<evidence type="ECO:0000313" key="6">
    <source>
        <dbReference type="Proteomes" id="UP000182057"/>
    </source>
</evidence>
<evidence type="ECO:0000256" key="3">
    <source>
        <dbReference type="HAMAP-Rule" id="MF_00108"/>
    </source>
</evidence>
<dbReference type="PANTHER" id="PTHR32125">
    <property type="entry name" value="2-C-METHYL-D-ERYTHRITOL 4-PHOSPHATE CYTIDYLYLTRANSFERASE, CHLOROPLASTIC"/>
    <property type="match status" value="1"/>
</dbReference>
<keyword evidence="1 3" id="KW-0808">Transferase</keyword>
<dbReference type="HAMAP" id="MF_00108">
    <property type="entry name" value="IspD"/>
    <property type="match status" value="1"/>
</dbReference>
<dbReference type="NCBIfam" id="NF001186">
    <property type="entry name" value="PRK00155.2-3"/>
    <property type="match status" value="1"/>
</dbReference>
<organism evidence="5 6">
    <name type="scientific">Tannerella forsythia</name>
    <name type="common">Bacteroides forsythus</name>
    <dbReference type="NCBI Taxonomy" id="28112"/>
    <lineage>
        <taxon>Bacteria</taxon>
        <taxon>Pseudomonadati</taxon>
        <taxon>Bacteroidota</taxon>
        <taxon>Bacteroidia</taxon>
        <taxon>Bacteroidales</taxon>
        <taxon>Tannerellaceae</taxon>
        <taxon>Tannerella</taxon>
    </lineage>
</organism>
<dbReference type="OrthoDB" id="9806837at2"/>
<evidence type="ECO:0000313" key="7">
    <source>
        <dbReference type="Proteomes" id="UP000219259"/>
    </source>
</evidence>
<dbReference type="AlphaFoldDB" id="A0A1D3UT23"/>
<accession>A0A1D3UT23</accession>
<feature type="site" description="Positions MEP for the nucleophilic attack" evidence="3">
    <location>
        <position position="205"/>
    </location>
</feature>
<feature type="site" description="Transition state stabilizer" evidence="3">
    <location>
        <position position="22"/>
    </location>
</feature>
<reference evidence="5 6" key="1">
    <citation type="submission" date="2016-09" db="EMBL/GenBank/DDBJ databases">
        <authorList>
            <person name="Capua I."/>
            <person name="De Benedictis P."/>
            <person name="Joannis T."/>
            <person name="Lombin L.H."/>
            <person name="Cattoli G."/>
        </authorList>
    </citation>
    <scope>NUCLEOTIDE SEQUENCE [LARGE SCALE GENOMIC DNA]</scope>
    <source>
        <strain evidence="5 6">UB20</strain>
    </source>
</reference>
<dbReference type="Pfam" id="PF01128">
    <property type="entry name" value="IspD"/>
    <property type="match status" value="1"/>
</dbReference>